<organism evidence="4 5">
    <name type="scientific">Podospora bellae-mahoneyi</name>
    <dbReference type="NCBI Taxonomy" id="2093777"/>
    <lineage>
        <taxon>Eukaryota</taxon>
        <taxon>Fungi</taxon>
        <taxon>Dikarya</taxon>
        <taxon>Ascomycota</taxon>
        <taxon>Pezizomycotina</taxon>
        <taxon>Sordariomycetes</taxon>
        <taxon>Sordariomycetidae</taxon>
        <taxon>Sordariales</taxon>
        <taxon>Podosporaceae</taxon>
        <taxon>Podospora</taxon>
    </lineage>
</organism>
<evidence type="ECO:0000259" key="3">
    <source>
        <dbReference type="PROSITE" id="PS51387"/>
    </source>
</evidence>
<dbReference type="PANTHER" id="PTHR13878:SF91">
    <property type="entry name" value="FAD BINDING DOMAIN PROTEIN (AFU_ORTHOLOGUE AFUA_6G12070)-RELATED"/>
    <property type="match status" value="1"/>
</dbReference>
<dbReference type="PROSITE" id="PS51387">
    <property type="entry name" value="FAD_PCMH"/>
    <property type="match status" value="1"/>
</dbReference>
<dbReference type="InterPro" id="IPR036318">
    <property type="entry name" value="FAD-bd_PCMH-like_sf"/>
</dbReference>
<gene>
    <name evidence="4" type="ORF">QC761_405020</name>
</gene>
<evidence type="ECO:0000256" key="1">
    <source>
        <dbReference type="ARBA" id="ARBA00005466"/>
    </source>
</evidence>
<dbReference type="InterPro" id="IPR050432">
    <property type="entry name" value="FAD-linked_Oxidoreductases_BP"/>
</dbReference>
<evidence type="ECO:0000256" key="2">
    <source>
        <dbReference type="ARBA" id="ARBA00023002"/>
    </source>
</evidence>
<dbReference type="RefSeq" id="XP_062732774.1">
    <property type="nucleotide sequence ID" value="XM_062878786.1"/>
</dbReference>
<dbReference type="EMBL" id="JAFFGZ010000006">
    <property type="protein sequence ID" value="KAK4643798.1"/>
    <property type="molecule type" value="Genomic_DNA"/>
</dbReference>
<feature type="domain" description="FAD-binding PCMH-type" evidence="3">
    <location>
        <begin position="214"/>
        <end position="393"/>
    </location>
</feature>
<dbReference type="Pfam" id="PF01565">
    <property type="entry name" value="FAD_binding_4"/>
    <property type="match status" value="1"/>
</dbReference>
<name>A0ABR0FK30_9PEZI</name>
<reference evidence="4 5" key="1">
    <citation type="journal article" date="2023" name="bioRxiv">
        <title>High-quality genome assemblies of four members of thePodospora anserinaspecies complex.</title>
        <authorList>
            <person name="Ament-Velasquez S.L."/>
            <person name="Vogan A.A."/>
            <person name="Wallerman O."/>
            <person name="Hartmann F."/>
            <person name="Gautier V."/>
            <person name="Silar P."/>
            <person name="Giraud T."/>
            <person name="Johannesson H."/>
        </authorList>
    </citation>
    <scope>NUCLEOTIDE SEQUENCE [LARGE SCALE GENOMIC DNA]</scope>
    <source>
        <strain evidence="4 5">CBS 112042</strain>
    </source>
</reference>
<sequence>MPLCCRLCFGWDSSGGGGTTPIKAGIVGSVSSSLPNSFTHNPLSGLNMVTVNLRATTVAAVLTVLADQTTATCPSRFSWENNVLTKAAINSTNNAELFDFGSVEGTPASSKIIGGIPRPRCKTFPGDPLWPSNSVWNLLNLTLGGALIKTVPLAAPCYSDWPQYDAAQCEYVKTNWNRPQLHVEDPTSAMFPLCQGQTCMPLDHPGQIYDNCTLGGYASYSVAVTKVSQIQLALNFARATNIRLVVKNTGHDFADKSMGAGSLSVWTHKLKEIQYIPDYTCNGHSGPALKLGSGVETEEVYQAAEAHNVTVVGGECRTVGMAGGYIAGGGHSPMSSLVGMGADQVLSLDVVLPNGRFVTASQSSYPDLFWALRGGGGSTYGVVTSVTVKAYPQIPVSTLGFVFGTSPNVTADTFWAGVEAYTTYFDTFTAVGAYGYWLIVNIGPGQFFFSMNPLWGGNMTLAQFQPLIQPFLDDLANLGISIDPVWNEYPSLYQAHSGTFPPENVGGADNRAASRLFPKDNFINPTKRNETMAAVRYAVEAGGILIGYNIRAAPNSAVNQTNSVNPAWRETTGFFILAAAWPADASPAVIQAQSNILTNDWMARWRQVSPGAGSYLSEGDINEPDWQQSFYGSHYPRLLQLKKKYDPTGLFYAHTAVGSEDWEVEGQLPGLPTQNGRLCKKP</sequence>
<dbReference type="Pfam" id="PF08031">
    <property type="entry name" value="BBE"/>
    <property type="match status" value="1"/>
</dbReference>
<dbReference type="Gene3D" id="3.30.465.10">
    <property type="match status" value="2"/>
</dbReference>
<dbReference type="InterPro" id="IPR016166">
    <property type="entry name" value="FAD-bd_PCMH"/>
</dbReference>
<dbReference type="InterPro" id="IPR006094">
    <property type="entry name" value="Oxid_FAD_bind_N"/>
</dbReference>
<evidence type="ECO:0000313" key="4">
    <source>
        <dbReference type="EMBL" id="KAK4643798.1"/>
    </source>
</evidence>
<dbReference type="Proteomes" id="UP001322138">
    <property type="component" value="Unassembled WGS sequence"/>
</dbReference>
<protein>
    <recommendedName>
        <fullName evidence="3">FAD-binding PCMH-type domain-containing protein</fullName>
    </recommendedName>
</protein>
<proteinExistence type="inferred from homology"/>
<dbReference type="GeneID" id="87898268"/>
<dbReference type="InterPro" id="IPR012951">
    <property type="entry name" value="BBE"/>
</dbReference>
<comment type="similarity">
    <text evidence="1">Belongs to the oxygen-dependent FAD-linked oxidoreductase family.</text>
</comment>
<keyword evidence="2" id="KW-0560">Oxidoreductase</keyword>
<evidence type="ECO:0000313" key="5">
    <source>
        <dbReference type="Proteomes" id="UP001322138"/>
    </source>
</evidence>
<dbReference type="SUPFAM" id="SSF56176">
    <property type="entry name" value="FAD-binding/transporter-associated domain-like"/>
    <property type="match status" value="1"/>
</dbReference>
<comment type="caution">
    <text evidence="4">The sequence shown here is derived from an EMBL/GenBank/DDBJ whole genome shotgun (WGS) entry which is preliminary data.</text>
</comment>
<accession>A0ABR0FK30</accession>
<dbReference type="PANTHER" id="PTHR13878">
    <property type="entry name" value="GULONOLACTONE OXIDASE"/>
    <property type="match status" value="1"/>
</dbReference>
<dbReference type="InterPro" id="IPR016169">
    <property type="entry name" value="FAD-bd_PCMH_sub2"/>
</dbReference>
<keyword evidence="5" id="KW-1185">Reference proteome</keyword>